<evidence type="ECO:0000256" key="2">
    <source>
        <dbReference type="ARBA" id="ARBA00023239"/>
    </source>
</evidence>
<accession>A0A7X2V418</accession>
<dbReference type="InterPro" id="IPR002762">
    <property type="entry name" value="CbiX-like"/>
</dbReference>
<dbReference type="PANTHER" id="PTHR33542:SF3">
    <property type="entry name" value="SIROHYDROCHLORIN FERROCHELATASE, CHLOROPLASTIC"/>
    <property type="match status" value="1"/>
</dbReference>
<evidence type="ECO:0000256" key="1">
    <source>
        <dbReference type="ARBA" id="ARBA00022723"/>
    </source>
</evidence>
<dbReference type="EMBL" id="WMIB01000002">
    <property type="protein sequence ID" value="MTH52679.1"/>
    <property type="molecule type" value="Genomic_DNA"/>
</dbReference>
<dbReference type="CDD" id="cd03414">
    <property type="entry name" value="CbiX_SirB_C"/>
    <property type="match status" value="1"/>
</dbReference>
<evidence type="ECO:0000313" key="4">
    <source>
        <dbReference type="Proteomes" id="UP000434639"/>
    </source>
</evidence>
<evidence type="ECO:0000313" key="3">
    <source>
        <dbReference type="EMBL" id="MTH52679.1"/>
    </source>
</evidence>
<organism evidence="3 4">
    <name type="scientific">Metabacillus mangrovi</name>
    <dbReference type="NCBI Taxonomy" id="1491830"/>
    <lineage>
        <taxon>Bacteria</taxon>
        <taxon>Bacillati</taxon>
        <taxon>Bacillota</taxon>
        <taxon>Bacilli</taxon>
        <taxon>Bacillales</taxon>
        <taxon>Bacillaceae</taxon>
        <taxon>Metabacillus</taxon>
    </lineage>
</organism>
<dbReference type="GO" id="GO:0046872">
    <property type="term" value="F:metal ion binding"/>
    <property type="evidence" value="ECO:0007669"/>
    <property type="project" value="UniProtKB-KW"/>
</dbReference>
<gene>
    <name evidence="3" type="ORF">GKZ89_04600</name>
</gene>
<dbReference type="PANTHER" id="PTHR33542">
    <property type="entry name" value="SIROHYDROCHLORIN FERROCHELATASE, CHLOROPLASTIC"/>
    <property type="match status" value="1"/>
</dbReference>
<dbReference type="Proteomes" id="UP000434639">
    <property type="component" value="Unassembled WGS sequence"/>
</dbReference>
<keyword evidence="2" id="KW-0456">Lyase</keyword>
<dbReference type="AlphaFoldDB" id="A0A7X2V418"/>
<dbReference type="Gene3D" id="3.40.50.1400">
    <property type="match status" value="2"/>
</dbReference>
<dbReference type="RefSeq" id="WP_162356481.1">
    <property type="nucleotide sequence ID" value="NZ_WMIB01000002.1"/>
</dbReference>
<name>A0A7X2V418_9BACI</name>
<sequence length="257" mass="27912">MKNAVLYICHGSRVKKARDEAVAFIEKCSRQIAVPIQEICFLELAEPDISSGIEACVKQGAEQIAVIPVLLLTAAHAKSDIPEELEKALKKHPDVEISYGAPIGVQGSMAEAVLEQTAPLPADEDVRLLLVGRGSSDPDVKKDLQEIASGIVKRTEGLAVTVCYLTAAEPAFSEVLKKIGTFRENSVYIVPYLLFTGLLMKGIEKEIQNLSSEKNIRLCSYVGFSQHTEAAFVKRVREALNGLQAAEGVSRYAPFNA</sequence>
<keyword evidence="1" id="KW-0479">Metal-binding</keyword>
<dbReference type="SUPFAM" id="SSF53800">
    <property type="entry name" value="Chelatase"/>
    <property type="match status" value="1"/>
</dbReference>
<protein>
    <submittedName>
        <fullName evidence="3">Sirohydrochlorin chelatase</fullName>
    </submittedName>
</protein>
<dbReference type="GO" id="GO:0016829">
    <property type="term" value="F:lyase activity"/>
    <property type="evidence" value="ECO:0007669"/>
    <property type="project" value="UniProtKB-KW"/>
</dbReference>
<proteinExistence type="predicted"/>
<comment type="caution">
    <text evidence="3">The sequence shown here is derived from an EMBL/GenBank/DDBJ whole genome shotgun (WGS) entry which is preliminary data.</text>
</comment>
<keyword evidence="4" id="KW-1185">Reference proteome</keyword>
<dbReference type="Pfam" id="PF01903">
    <property type="entry name" value="CbiX"/>
    <property type="match status" value="2"/>
</dbReference>
<dbReference type="InterPro" id="IPR050963">
    <property type="entry name" value="Sirohydro_Cobaltochel/CbiX"/>
</dbReference>
<reference evidence="3 4" key="1">
    <citation type="journal article" date="2017" name="Int. J. Syst. Evol. Microbiol.">
        <title>Bacillus mangrovi sp. nov., isolated from a sediment sample from a mangrove forest.</title>
        <authorList>
            <person name="Gupta V."/>
            <person name="Singh P.K."/>
            <person name="Korpole S."/>
            <person name="Tanuku N.R.S."/>
            <person name="Pinnaka A.K."/>
        </authorList>
    </citation>
    <scope>NUCLEOTIDE SEQUENCE [LARGE SCALE GENOMIC DNA]</scope>
    <source>
        <strain evidence="3 4">KCTC 33872</strain>
    </source>
</reference>
<dbReference type="CDD" id="cd03416">
    <property type="entry name" value="CbiX_SirB_N"/>
    <property type="match status" value="1"/>
</dbReference>